<feature type="compositionally biased region" description="Basic and acidic residues" evidence="1">
    <location>
        <begin position="248"/>
        <end position="257"/>
    </location>
</feature>
<name>A0A2R6WUJ2_MARPO</name>
<dbReference type="Gramene" id="Mp7g05670.1">
    <property type="protein sequence ID" value="Mp7g05670.1.cds"/>
    <property type="gene ID" value="Mp7g05670"/>
</dbReference>
<keyword evidence="3" id="KW-1185">Reference proteome</keyword>
<accession>A0A2R6WUJ2</accession>
<feature type="compositionally biased region" description="Basic residues" evidence="1">
    <location>
        <begin position="46"/>
        <end position="65"/>
    </location>
</feature>
<feature type="compositionally biased region" description="Low complexity" evidence="1">
    <location>
        <begin position="201"/>
        <end position="215"/>
    </location>
</feature>
<feature type="compositionally biased region" description="Basic and acidic residues" evidence="1">
    <location>
        <begin position="216"/>
        <end position="233"/>
    </location>
</feature>
<evidence type="ECO:0000256" key="1">
    <source>
        <dbReference type="SAM" id="MobiDB-lite"/>
    </source>
</evidence>
<feature type="compositionally biased region" description="Basic and acidic residues" evidence="1">
    <location>
        <begin position="181"/>
        <end position="195"/>
    </location>
</feature>
<proteinExistence type="predicted"/>
<dbReference type="Proteomes" id="UP000244005">
    <property type="component" value="Unassembled WGS sequence"/>
</dbReference>
<dbReference type="AlphaFoldDB" id="A0A2R6WUJ2"/>
<organism evidence="2 3">
    <name type="scientific">Marchantia polymorpha</name>
    <name type="common">Common liverwort</name>
    <name type="synonym">Marchantia aquatica</name>
    <dbReference type="NCBI Taxonomy" id="3197"/>
    <lineage>
        <taxon>Eukaryota</taxon>
        <taxon>Viridiplantae</taxon>
        <taxon>Streptophyta</taxon>
        <taxon>Embryophyta</taxon>
        <taxon>Marchantiophyta</taxon>
        <taxon>Marchantiopsida</taxon>
        <taxon>Marchantiidae</taxon>
        <taxon>Marchantiales</taxon>
        <taxon>Marchantiaceae</taxon>
        <taxon>Marchantia</taxon>
    </lineage>
</organism>
<evidence type="ECO:0000313" key="3">
    <source>
        <dbReference type="Proteomes" id="UP000244005"/>
    </source>
</evidence>
<protein>
    <submittedName>
        <fullName evidence="2">Uncharacterized protein</fullName>
    </submittedName>
</protein>
<gene>
    <name evidence="2" type="ORF">MARPO_0057s0104</name>
</gene>
<evidence type="ECO:0000313" key="2">
    <source>
        <dbReference type="EMBL" id="PTQ37503.1"/>
    </source>
</evidence>
<dbReference type="EMBL" id="KZ772729">
    <property type="protein sequence ID" value="PTQ37503.1"/>
    <property type="molecule type" value="Genomic_DNA"/>
</dbReference>
<reference evidence="3" key="1">
    <citation type="journal article" date="2017" name="Cell">
        <title>Insights into land plant evolution garnered from the Marchantia polymorpha genome.</title>
        <authorList>
            <person name="Bowman J.L."/>
            <person name="Kohchi T."/>
            <person name="Yamato K.T."/>
            <person name="Jenkins J."/>
            <person name="Shu S."/>
            <person name="Ishizaki K."/>
            <person name="Yamaoka S."/>
            <person name="Nishihama R."/>
            <person name="Nakamura Y."/>
            <person name="Berger F."/>
            <person name="Adam C."/>
            <person name="Aki S.S."/>
            <person name="Althoff F."/>
            <person name="Araki T."/>
            <person name="Arteaga-Vazquez M.A."/>
            <person name="Balasubrmanian S."/>
            <person name="Barry K."/>
            <person name="Bauer D."/>
            <person name="Boehm C.R."/>
            <person name="Briginshaw L."/>
            <person name="Caballero-Perez J."/>
            <person name="Catarino B."/>
            <person name="Chen F."/>
            <person name="Chiyoda S."/>
            <person name="Chovatia M."/>
            <person name="Davies K.M."/>
            <person name="Delmans M."/>
            <person name="Demura T."/>
            <person name="Dierschke T."/>
            <person name="Dolan L."/>
            <person name="Dorantes-Acosta A.E."/>
            <person name="Eklund D.M."/>
            <person name="Florent S.N."/>
            <person name="Flores-Sandoval E."/>
            <person name="Fujiyama A."/>
            <person name="Fukuzawa H."/>
            <person name="Galik B."/>
            <person name="Grimanelli D."/>
            <person name="Grimwood J."/>
            <person name="Grossniklaus U."/>
            <person name="Hamada T."/>
            <person name="Haseloff J."/>
            <person name="Hetherington A.J."/>
            <person name="Higo A."/>
            <person name="Hirakawa Y."/>
            <person name="Hundley H.N."/>
            <person name="Ikeda Y."/>
            <person name="Inoue K."/>
            <person name="Inoue S.I."/>
            <person name="Ishida S."/>
            <person name="Jia Q."/>
            <person name="Kakita M."/>
            <person name="Kanazawa T."/>
            <person name="Kawai Y."/>
            <person name="Kawashima T."/>
            <person name="Kennedy M."/>
            <person name="Kinose K."/>
            <person name="Kinoshita T."/>
            <person name="Kohara Y."/>
            <person name="Koide E."/>
            <person name="Komatsu K."/>
            <person name="Kopischke S."/>
            <person name="Kubo M."/>
            <person name="Kyozuka J."/>
            <person name="Lagercrantz U."/>
            <person name="Lin S.S."/>
            <person name="Lindquist E."/>
            <person name="Lipzen A.M."/>
            <person name="Lu C.W."/>
            <person name="De Luna E."/>
            <person name="Martienssen R.A."/>
            <person name="Minamino N."/>
            <person name="Mizutani M."/>
            <person name="Mizutani M."/>
            <person name="Mochizuki N."/>
            <person name="Monte I."/>
            <person name="Mosher R."/>
            <person name="Nagasaki H."/>
            <person name="Nakagami H."/>
            <person name="Naramoto S."/>
            <person name="Nishitani K."/>
            <person name="Ohtani M."/>
            <person name="Okamoto T."/>
            <person name="Okumura M."/>
            <person name="Phillips J."/>
            <person name="Pollak B."/>
            <person name="Reinders A."/>
            <person name="Rovekamp M."/>
            <person name="Sano R."/>
            <person name="Sawa S."/>
            <person name="Schmid M.W."/>
            <person name="Shirakawa M."/>
            <person name="Solano R."/>
            <person name="Spunde A."/>
            <person name="Suetsugu N."/>
            <person name="Sugano S."/>
            <person name="Sugiyama A."/>
            <person name="Sun R."/>
            <person name="Suzuki Y."/>
            <person name="Takenaka M."/>
            <person name="Takezawa D."/>
            <person name="Tomogane H."/>
            <person name="Tsuzuki M."/>
            <person name="Ueda T."/>
            <person name="Umeda M."/>
            <person name="Ward J.M."/>
            <person name="Watanabe Y."/>
            <person name="Yazaki K."/>
            <person name="Yokoyama R."/>
            <person name="Yoshitake Y."/>
            <person name="Yotsui I."/>
            <person name="Zachgo S."/>
            <person name="Schmutz J."/>
        </authorList>
    </citation>
    <scope>NUCLEOTIDE SEQUENCE [LARGE SCALE GENOMIC DNA]</scope>
    <source>
        <strain evidence="3">Tak-1</strain>
    </source>
</reference>
<feature type="region of interest" description="Disordered" evidence="1">
    <location>
        <begin position="27"/>
        <end position="257"/>
    </location>
</feature>
<sequence>MLGADMWTGFANYRKRDNELHSFWISTSPTAPRSVSPLPTMERHRQQQRGHGRQGGKKLRRRPLRQRPCTPTDGPAPPPAAATLPGGREPGRHNGGRQIWIVGHSTIAAKRNRPKRIERTGRVRLKEQPEQRRRTWCDLVPSPKSRVPNRDSGLDYEHRQTKRSRSALAPLGSETDLSSGRAKEKARGGDREKALVLEPLAGRGQAAVAAKATQQRVERERESSRKRESDCHSCDSVGWVDLGTGAREGAREAGEGI</sequence>
<feature type="compositionally biased region" description="Basic and acidic residues" evidence="1">
    <location>
        <begin position="115"/>
        <end position="136"/>
    </location>
</feature>
<feature type="compositionally biased region" description="Basic and acidic residues" evidence="1">
    <location>
        <begin position="148"/>
        <end position="159"/>
    </location>
</feature>